<sequence length="110" mass="13012">MLKALRKSVVRRYYRTRNSIRNGNMAHFNKQSRWSICHNCRIASLANPKLPNLRIHEISVKKNMLWRDSRKNGFWLPAIPLQLSKIFAQIARSNLRFTLEKLIDSLQPLL</sequence>
<protein>
    <submittedName>
        <fullName evidence="1">Uncharacterized protein</fullName>
    </submittedName>
</protein>
<reference evidence="1 2" key="1">
    <citation type="journal article" date="2016" name="Genome Biol. Evol.">
        <title>Gene Family Evolution Reflects Adaptation to Soil Environmental Stressors in the Genome of the Collembolan Orchesella cincta.</title>
        <authorList>
            <person name="Faddeeva-Vakhrusheva A."/>
            <person name="Derks M.F."/>
            <person name="Anvar S.Y."/>
            <person name="Agamennone V."/>
            <person name="Suring W."/>
            <person name="Smit S."/>
            <person name="van Straalen N.M."/>
            <person name="Roelofs D."/>
        </authorList>
    </citation>
    <scope>NUCLEOTIDE SEQUENCE [LARGE SCALE GENOMIC DNA]</scope>
    <source>
        <tissue evidence="1">Mixed pool</tissue>
    </source>
</reference>
<dbReference type="AlphaFoldDB" id="A0A1D2M0P4"/>
<evidence type="ECO:0000313" key="2">
    <source>
        <dbReference type="Proteomes" id="UP000094527"/>
    </source>
</evidence>
<dbReference type="EMBL" id="LJIJ01008361">
    <property type="protein sequence ID" value="ODM86537.1"/>
    <property type="molecule type" value="Genomic_DNA"/>
</dbReference>
<evidence type="ECO:0000313" key="1">
    <source>
        <dbReference type="EMBL" id="ODM86537.1"/>
    </source>
</evidence>
<accession>A0A1D2M0P4</accession>
<proteinExistence type="predicted"/>
<organism evidence="1 2">
    <name type="scientific">Orchesella cincta</name>
    <name type="common">Springtail</name>
    <name type="synonym">Podura cincta</name>
    <dbReference type="NCBI Taxonomy" id="48709"/>
    <lineage>
        <taxon>Eukaryota</taxon>
        <taxon>Metazoa</taxon>
        <taxon>Ecdysozoa</taxon>
        <taxon>Arthropoda</taxon>
        <taxon>Hexapoda</taxon>
        <taxon>Collembola</taxon>
        <taxon>Entomobryomorpha</taxon>
        <taxon>Entomobryoidea</taxon>
        <taxon>Orchesellidae</taxon>
        <taxon>Orchesellinae</taxon>
        <taxon>Orchesella</taxon>
    </lineage>
</organism>
<dbReference type="Proteomes" id="UP000094527">
    <property type="component" value="Unassembled WGS sequence"/>
</dbReference>
<name>A0A1D2M0P4_ORCCI</name>
<comment type="caution">
    <text evidence="1">The sequence shown here is derived from an EMBL/GenBank/DDBJ whole genome shotgun (WGS) entry which is preliminary data.</text>
</comment>
<gene>
    <name evidence="1" type="ORF">Ocin01_20145</name>
</gene>
<keyword evidence="2" id="KW-1185">Reference proteome</keyword>